<protein>
    <submittedName>
        <fullName evidence="1">Uncharacterized protein</fullName>
    </submittedName>
</protein>
<evidence type="ECO:0000313" key="1">
    <source>
        <dbReference type="EMBL" id="KAG7090252.1"/>
    </source>
</evidence>
<proteinExistence type="predicted"/>
<dbReference type="EMBL" id="CM032187">
    <property type="protein sequence ID" value="KAG7090252.1"/>
    <property type="molecule type" value="Genomic_DNA"/>
</dbReference>
<name>A0A9P7RV54_9AGAR</name>
<organism evidence="1 2">
    <name type="scientific">Marasmius oreades</name>
    <name type="common">fairy-ring Marasmius</name>
    <dbReference type="NCBI Taxonomy" id="181124"/>
    <lineage>
        <taxon>Eukaryota</taxon>
        <taxon>Fungi</taxon>
        <taxon>Dikarya</taxon>
        <taxon>Basidiomycota</taxon>
        <taxon>Agaricomycotina</taxon>
        <taxon>Agaricomycetes</taxon>
        <taxon>Agaricomycetidae</taxon>
        <taxon>Agaricales</taxon>
        <taxon>Marasmiineae</taxon>
        <taxon>Marasmiaceae</taxon>
        <taxon>Marasmius</taxon>
    </lineage>
</organism>
<comment type="caution">
    <text evidence="1">The sequence shown here is derived from an EMBL/GenBank/DDBJ whole genome shotgun (WGS) entry which is preliminary data.</text>
</comment>
<dbReference type="OrthoDB" id="2152029at2759"/>
<dbReference type="AlphaFoldDB" id="A0A9P7RV54"/>
<reference evidence="1" key="1">
    <citation type="journal article" date="2021" name="Genome Biol. Evol.">
        <title>The assembled and annotated genome of the fairy-ring fungus Marasmius oreades.</title>
        <authorList>
            <person name="Hiltunen M."/>
            <person name="Ament-Velasquez S.L."/>
            <person name="Johannesson H."/>
        </authorList>
    </citation>
    <scope>NUCLEOTIDE SEQUENCE</scope>
    <source>
        <strain evidence="1">03SP1</strain>
    </source>
</reference>
<dbReference type="GeneID" id="66080925"/>
<accession>A0A9P7RV54</accession>
<gene>
    <name evidence="1" type="ORF">E1B28_011850</name>
</gene>
<sequence length="77" mass="8995">MNRGDEALLPRLDILELKFPERFEIYELDKHPLAALKRLRWATDPDDSSFFGSGHQREGVSFICDQYVTLFLRVTPL</sequence>
<dbReference type="Proteomes" id="UP001049176">
    <property type="component" value="Chromosome 7"/>
</dbReference>
<keyword evidence="2" id="KW-1185">Reference proteome</keyword>
<evidence type="ECO:0000313" key="2">
    <source>
        <dbReference type="Proteomes" id="UP001049176"/>
    </source>
</evidence>
<dbReference type="KEGG" id="more:E1B28_011850"/>
<dbReference type="RefSeq" id="XP_043006722.1">
    <property type="nucleotide sequence ID" value="XM_043156906.1"/>
</dbReference>